<accession>A0A0C9XIM2</accession>
<name>A0A0C9XIM2_9AGAR</name>
<evidence type="ECO:0000313" key="1">
    <source>
        <dbReference type="EMBL" id="KIJ96002.1"/>
    </source>
</evidence>
<reference evidence="1 2" key="1">
    <citation type="submission" date="2014-04" db="EMBL/GenBank/DDBJ databases">
        <authorList>
            <consortium name="DOE Joint Genome Institute"/>
            <person name="Kuo A."/>
            <person name="Kohler A."/>
            <person name="Nagy L.G."/>
            <person name="Floudas D."/>
            <person name="Copeland A."/>
            <person name="Barry K.W."/>
            <person name="Cichocki N."/>
            <person name="Veneault-Fourrey C."/>
            <person name="LaButti K."/>
            <person name="Lindquist E.A."/>
            <person name="Lipzen A."/>
            <person name="Lundell T."/>
            <person name="Morin E."/>
            <person name="Murat C."/>
            <person name="Sun H."/>
            <person name="Tunlid A."/>
            <person name="Henrissat B."/>
            <person name="Grigoriev I.V."/>
            <person name="Hibbett D.S."/>
            <person name="Martin F."/>
            <person name="Nordberg H.P."/>
            <person name="Cantor M.N."/>
            <person name="Hua S.X."/>
        </authorList>
    </citation>
    <scope>NUCLEOTIDE SEQUENCE [LARGE SCALE GENOMIC DNA]</scope>
    <source>
        <strain evidence="1 2">LaAM-08-1</strain>
    </source>
</reference>
<organism evidence="1 2">
    <name type="scientific">Laccaria amethystina LaAM-08-1</name>
    <dbReference type="NCBI Taxonomy" id="1095629"/>
    <lineage>
        <taxon>Eukaryota</taxon>
        <taxon>Fungi</taxon>
        <taxon>Dikarya</taxon>
        <taxon>Basidiomycota</taxon>
        <taxon>Agaricomycotina</taxon>
        <taxon>Agaricomycetes</taxon>
        <taxon>Agaricomycetidae</taxon>
        <taxon>Agaricales</taxon>
        <taxon>Agaricineae</taxon>
        <taxon>Hydnangiaceae</taxon>
        <taxon>Laccaria</taxon>
    </lineage>
</organism>
<dbReference type="AlphaFoldDB" id="A0A0C9XIM2"/>
<evidence type="ECO:0008006" key="3">
    <source>
        <dbReference type="Google" id="ProtNLM"/>
    </source>
</evidence>
<dbReference type="OrthoDB" id="2962319at2759"/>
<evidence type="ECO:0000313" key="2">
    <source>
        <dbReference type="Proteomes" id="UP000054477"/>
    </source>
</evidence>
<gene>
    <name evidence="1" type="ORF">K443DRAFT_310515</name>
</gene>
<dbReference type="Gene3D" id="3.80.10.10">
    <property type="entry name" value="Ribonuclease Inhibitor"/>
    <property type="match status" value="1"/>
</dbReference>
<keyword evidence="2" id="KW-1185">Reference proteome</keyword>
<dbReference type="EMBL" id="KN838735">
    <property type="protein sequence ID" value="KIJ96002.1"/>
    <property type="molecule type" value="Genomic_DNA"/>
</dbReference>
<reference evidence="2" key="2">
    <citation type="submission" date="2015-01" db="EMBL/GenBank/DDBJ databases">
        <title>Evolutionary Origins and Diversification of the Mycorrhizal Mutualists.</title>
        <authorList>
            <consortium name="DOE Joint Genome Institute"/>
            <consortium name="Mycorrhizal Genomics Consortium"/>
            <person name="Kohler A."/>
            <person name="Kuo A."/>
            <person name="Nagy L.G."/>
            <person name="Floudas D."/>
            <person name="Copeland A."/>
            <person name="Barry K.W."/>
            <person name="Cichocki N."/>
            <person name="Veneault-Fourrey C."/>
            <person name="LaButti K."/>
            <person name="Lindquist E.A."/>
            <person name="Lipzen A."/>
            <person name="Lundell T."/>
            <person name="Morin E."/>
            <person name="Murat C."/>
            <person name="Riley R."/>
            <person name="Ohm R."/>
            <person name="Sun H."/>
            <person name="Tunlid A."/>
            <person name="Henrissat B."/>
            <person name="Grigoriev I.V."/>
            <person name="Hibbett D.S."/>
            <person name="Martin F."/>
        </authorList>
    </citation>
    <scope>NUCLEOTIDE SEQUENCE [LARGE SCALE GENOMIC DNA]</scope>
    <source>
        <strain evidence="2">LaAM-08-1</strain>
    </source>
</reference>
<dbReference type="SUPFAM" id="SSF52058">
    <property type="entry name" value="L domain-like"/>
    <property type="match status" value="1"/>
</dbReference>
<dbReference type="InterPro" id="IPR032675">
    <property type="entry name" value="LRR_dom_sf"/>
</dbReference>
<protein>
    <recommendedName>
        <fullName evidence="3">F-box domain-containing protein</fullName>
    </recommendedName>
</protein>
<dbReference type="Proteomes" id="UP000054477">
    <property type="component" value="Unassembled WGS sequence"/>
</dbReference>
<proteinExistence type="predicted"/>
<sequence>MMSVNEFSANGTSCPIYLLPNELLARLFQAGTHDWAASSLAASTLPFPVLICGVCKHWREVAMTCPGLWSTIHVPICSSSTPPAWVQAWIDRSKSVPLTITLDIPLYSNGITQVALLSTMIKYPTRRVDIRSRNDDESDIHRLFMDVLQGSRQNKFEQISLCFTERRRGRVQFTKEENVIRGEWGCPPNCLRSFEVSKLRVIGLAVYPPQFPNLTSLTVWDMEATFLELRDLFAESPNLMNLVLCRLRVSPTSRPSEIGSSITLPSLQRLAVSFLRDSSNPSDIYPIRYLRLPNLSYLEINGDSNISLASAFKDSLSSADRLHTLKLSNLSHGIFYGAQDDMDDISFLRLLTSIRHLHLLQSTAALLTSSPGAAPRRLRRPSIGGVVQPQPPSRAGMLAELRQVKVQLQALDLDKSESTSKSSFIPFPNLQTITLATLAANDLLDICHYVKARKSKLDAVYLSTTAQRHLSHTLVRARGQDTYRVPLPFTRKRDIDVDQVKDADDWLRERVEVHKFDPVSESRNDLLEGPLLKEMI</sequence>
<dbReference type="HOGENOM" id="CLU_510963_0_0_1"/>